<evidence type="ECO:0000313" key="5">
    <source>
        <dbReference type="Proteomes" id="UP000198888"/>
    </source>
</evidence>
<dbReference type="OrthoDB" id="103676at2157"/>
<feature type="region of interest" description="Disordered" evidence="2">
    <location>
        <begin position="402"/>
        <end position="432"/>
    </location>
</feature>
<feature type="region of interest" description="Disordered" evidence="2">
    <location>
        <begin position="52"/>
        <end position="91"/>
    </location>
</feature>
<gene>
    <name evidence="4" type="ORF">SAMN05444271_101203</name>
</gene>
<feature type="region of interest" description="Disordered" evidence="2">
    <location>
        <begin position="342"/>
        <end position="364"/>
    </location>
</feature>
<accession>A0A2H4Q2C4</accession>
<keyword evidence="5" id="KW-1185">Reference proteome</keyword>
<proteinExistence type="predicted"/>
<feature type="domain" description="PGF-CTERM archaeal protein-sorting signal" evidence="3">
    <location>
        <begin position="430"/>
        <end position="452"/>
    </location>
</feature>
<dbReference type="EMBL" id="FNYR01000001">
    <property type="protein sequence ID" value="SEI49314.1"/>
    <property type="molecule type" value="Genomic_DNA"/>
</dbReference>
<dbReference type="NCBIfam" id="TIGR04126">
    <property type="entry name" value="PGF_CTERM"/>
    <property type="match status" value="1"/>
</dbReference>
<keyword evidence="1" id="KW-0732">Signal</keyword>
<evidence type="ECO:0000259" key="3">
    <source>
        <dbReference type="Pfam" id="PF18204"/>
    </source>
</evidence>
<dbReference type="InterPro" id="IPR026371">
    <property type="entry name" value="PGF_CTERM"/>
</dbReference>
<evidence type="ECO:0000313" key="4">
    <source>
        <dbReference type="EMBL" id="SEI49314.1"/>
    </source>
</evidence>
<dbReference type="STRING" id="1073996.SAMN05444271_101203"/>
<feature type="compositionally biased region" description="Polar residues" evidence="2">
    <location>
        <begin position="355"/>
        <end position="364"/>
    </location>
</feature>
<dbReference type="Proteomes" id="UP000198888">
    <property type="component" value="Unassembled WGS sequence"/>
</dbReference>
<dbReference type="AlphaFoldDB" id="A0A1H6R7W0"/>
<dbReference type="KEGG" id="hae:halTADL_1762"/>
<evidence type="ECO:0000256" key="2">
    <source>
        <dbReference type="SAM" id="MobiDB-lite"/>
    </source>
</evidence>
<dbReference type="GeneID" id="35002548"/>
<dbReference type="RefSeq" id="WP_089670702.1">
    <property type="nucleotide sequence ID" value="NZ_CP024845.1"/>
</dbReference>
<name>A0A1H6R7W0_9EURY</name>
<feature type="compositionally biased region" description="Acidic residues" evidence="2">
    <location>
        <begin position="408"/>
        <end position="427"/>
    </location>
</feature>
<sequence>MSNGRIAVLTLTVLVAITLASTATVAETPDDDGMIELTDKVSVWSESTYAISQKHPDETSEVESPLVASNPTRNVDGTYSDGTSVDGVTSDPAATAVGQGSLLQFNYWSDNGADTEQFAGTETSMVVAKLDEPSDPAANGAAELSAERAANLLVADDRNERAEFDTQFTEDGEHDMRVVDDDGYFPSYYRLDEDSESGVYVLYVIETVEGDGVTVDSDGLETDGQINVLGIDSVAVQDGNSTVSADAGEVGQPVEFDVSADGENVDHTVGLFDEETFGAEDITYSTDQDVEDDITPDDVSVDGAAVHGVADVEDATVFGSAVSDSPAAHTSEIGVVTSHLATASPDASGPAGSVTARTDVSGSETISVGTEADWSAGEYTYVHIATADDGTTTTTHGTVELTANESSEMNESDEMNESNETTDEETNSDTPGFGLVVAVGALLAVVLSARRRSNSN</sequence>
<feature type="compositionally biased region" description="Polar residues" evidence="2">
    <location>
        <begin position="67"/>
        <end position="87"/>
    </location>
</feature>
<reference evidence="4 5" key="1">
    <citation type="submission" date="2016-10" db="EMBL/GenBank/DDBJ databases">
        <authorList>
            <person name="de Groot N.N."/>
        </authorList>
    </citation>
    <scope>NUCLEOTIDE SEQUENCE [LARGE SCALE GENOMIC DNA]</scope>
    <source>
        <strain evidence="4 5">DSM 22187</strain>
    </source>
</reference>
<protein>
    <submittedName>
        <fullName evidence="4">PGF-CTERM protein</fullName>
    </submittedName>
</protein>
<accession>A0A1H6R7W0</accession>
<dbReference type="Pfam" id="PF18204">
    <property type="entry name" value="PGF-CTERM"/>
    <property type="match status" value="1"/>
</dbReference>
<dbReference type="GO" id="GO:0030115">
    <property type="term" value="C:S-layer"/>
    <property type="evidence" value="ECO:0007669"/>
    <property type="project" value="UniProtKB-SubCell"/>
</dbReference>
<organism evidence="4 5">
    <name type="scientific">Halohasta litchfieldiae</name>
    <dbReference type="NCBI Taxonomy" id="1073996"/>
    <lineage>
        <taxon>Archaea</taxon>
        <taxon>Methanobacteriati</taxon>
        <taxon>Methanobacteriota</taxon>
        <taxon>Stenosarchaea group</taxon>
        <taxon>Halobacteria</taxon>
        <taxon>Halobacteriales</taxon>
        <taxon>Haloferacaceae</taxon>
        <taxon>Halohasta</taxon>
    </lineage>
</organism>
<evidence type="ECO:0000256" key="1">
    <source>
        <dbReference type="ARBA" id="ARBA00022729"/>
    </source>
</evidence>
<dbReference type="GO" id="GO:0005886">
    <property type="term" value="C:plasma membrane"/>
    <property type="evidence" value="ECO:0007669"/>
    <property type="project" value="UniProtKB-SubCell"/>
</dbReference>